<keyword evidence="1" id="KW-0808">Transferase</keyword>
<dbReference type="PANTHER" id="PTHR33116:SF86">
    <property type="entry name" value="REVERSE TRANSCRIPTASE DOMAIN-CONTAINING PROTEIN"/>
    <property type="match status" value="1"/>
</dbReference>
<protein>
    <submittedName>
        <fullName evidence="1">Reverse transcriptase</fullName>
    </submittedName>
</protein>
<gene>
    <name evidence="1" type="ORF">EPI10_014752</name>
</gene>
<evidence type="ECO:0000313" key="2">
    <source>
        <dbReference type="Proteomes" id="UP000325315"/>
    </source>
</evidence>
<proteinExistence type="predicted"/>
<keyword evidence="1" id="KW-0695">RNA-directed DNA polymerase</keyword>
<dbReference type="OrthoDB" id="1936608at2759"/>
<dbReference type="PANTHER" id="PTHR33116">
    <property type="entry name" value="REVERSE TRANSCRIPTASE ZINC-BINDING DOMAIN-CONTAINING PROTEIN-RELATED-RELATED"/>
    <property type="match status" value="1"/>
</dbReference>
<keyword evidence="1" id="KW-0548">Nucleotidyltransferase</keyword>
<keyword evidence="2" id="KW-1185">Reference proteome</keyword>
<organism evidence="1 2">
    <name type="scientific">Gossypium australe</name>
    <dbReference type="NCBI Taxonomy" id="47621"/>
    <lineage>
        <taxon>Eukaryota</taxon>
        <taxon>Viridiplantae</taxon>
        <taxon>Streptophyta</taxon>
        <taxon>Embryophyta</taxon>
        <taxon>Tracheophyta</taxon>
        <taxon>Spermatophyta</taxon>
        <taxon>Magnoliopsida</taxon>
        <taxon>eudicotyledons</taxon>
        <taxon>Gunneridae</taxon>
        <taxon>Pentapetalae</taxon>
        <taxon>rosids</taxon>
        <taxon>malvids</taxon>
        <taxon>Malvales</taxon>
        <taxon>Malvaceae</taxon>
        <taxon>Malvoideae</taxon>
        <taxon>Gossypium</taxon>
    </lineage>
</organism>
<dbReference type="GO" id="GO:0003964">
    <property type="term" value="F:RNA-directed DNA polymerase activity"/>
    <property type="evidence" value="ECO:0007669"/>
    <property type="project" value="UniProtKB-KW"/>
</dbReference>
<dbReference type="Proteomes" id="UP000325315">
    <property type="component" value="Unassembled WGS sequence"/>
</dbReference>
<dbReference type="EMBL" id="SMMG02000006">
    <property type="protein sequence ID" value="KAA3468912.1"/>
    <property type="molecule type" value="Genomic_DNA"/>
</dbReference>
<sequence>MCPLKASDNDGLRGFLPKVLAYCGVSWYLRIQSNTYCSDPKVLHYCIDRAQSAFVSGRLISYNTLVSYEVLCSIKKKMSRKDGSFALKLDMSKMYDRVEWPFIKIMLRRMRFSDMWVQKIMMCVETVSYFVVMNWEIGQMFFPSHGFSEGFSALLRMTFTSGDLKGVHINRHAPLITHLLFAGDSLIFGEAAIEGVRALKNRLEIYVYSLGQLINFDKSSKFFSSNASEENREKVCQILGVPWTPFNCEAKKKKKKAFKEIKEKLVKRVSSWSSKMLYFGGREVLIKAVLQAIPIYVMSCFLLPNSFCKELEVKKAGRNGLHWCSWISLCIPKENSGMGFRDLSKFNIALLAKQE</sequence>
<reference evidence="2" key="1">
    <citation type="journal article" date="2019" name="Plant Biotechnol. J.">
        <title>Genome sequencing of the Australian wild diploid species Gossypium australe highlights disease resistance and delayed gland morphogenesis.</title>
        <authorList>
            <person name="Cai Y."/>
            <person name="Cai X."/>
            <person name="Wang Q."/>
            <person name="Wang P."/>
            <person name="Zhang Y."/>
            <person name="Cai C."/>
            <person name="Xu Y."/>
            <person name="Wang K."/>
            <person name="Zhou Z."/>
            <person name="Wang C."/>
            <person name="Geng S."/>
            <person name="Li B."/>
            <person name="Dong Q."/>
            <person name="Hou Y."/>
            <person name="Wang H."/>
            <person name="Ai P."/>
            <person name="Liu Z."/>
            <person name="Yi F."/>
            <person name="Sun M."/>
            <person name="An G."/>
            <person name="Cheng J."/>
            <person name="Zhang Y."/>
            <person name="Shi Q."/>
            <person name="Xie Y."/>
            <person name="Shi X."/>
            <person name="Chang Y."/>
            <person name="Huang F."/>
            <person name="Chen Y."/>
            <person name="Hong S."/>
            <person name="Mi L."/>
            <person name="Sun Q."/>
            <person name="Zhang L."/>
            <person name="Zhou B."/>
            <person name="Peng R."/>
            <person name="Zhang X."/>
            <person name="Liu F."/>
        </authorList>
    </citation>
    <scope>NUCLEOTIDE SEQUENCE [LARGE SCALE GENOMIC DNA]</scope>
    <source>
        <strain evidence="2">cv. PA1801</strain>
    </source>
</reference>
<name>A0A5B6VIA1_9ROSI</name>
<evidence type="ECO:0000313" key="1">
    <source>
        <dbReference type="EMBL" id="KAA3468912.1"/>
    </source>
</evidence>
<accession>A0A5B6VIA1</accession>
<comment type="caution">
    <text evidence="1">The sequence shown here is derived from an EMBL/GenBank/DDBJ whole genome shotgun (WGS) entry which is preliminary data.</text>
</comment>
<dbReference type="AlphaFoldDB" id="A0A5B6VIA1"/>